<evidence type="ECO:0000313" key="3">
    <source>
        <dbReference type="Proteomes" id="UP000824189"/>
    </source>
</evidence>
<sequence length="201" mass="20648">MEDHTVKSQKSFAMRGTLAIVAAGSALALTACGAGQITQTSSQVAAVNGVNGQVENASVRDVAVVIGPDNGVALKFTAGNVENKGNPIHLQSVTVDGQDVSGMDAGEIKPGCNLVADEASVLKSIEKGASKTCNTFAATEVDGVKDLYVGGHKDVTFTFDVGTIDVSAPVTAYNPEAGTLYRDGGANLVDEKEYHEGEGHH</sequence>
<protein>
    <recommendedName>
        <fullName evidence="4">Lipoprotein LpqE</fullName>
    </recommendedName>
</protein>
<dbReference type="PROSITE" id="PS51257">
    <property type="entry name" value="PROKAR_LIPOPROTEIN"/>
    <property type="match status" value="1"/>
</dbReference>
<comment type="caution">
    <text evidence="2">The sequence shown here is derived from an EMBL/GenBank/DDBJ whole genome shotgun (WGS) entry which is preliminary data.</text>
</comment>
<evidence type="ECO:0000313" key="2">
    <source>
        <dbReference type="EMBL" id="HIW96098.1"/>
    </source>
</evidence>
<feature type="chain" id="PRO_5038613207" description="Lipoprotein LpqE" evidence="1">
    <location>
        <begin position="29"/>
        <end position="201"/>
    </location>
</feature>
<name>A0A9D1RZE3_9CORY</name>
<reference evidence="2" key="1">
    <citation type="journal article" date="2021" name="PeerJ">
        <title>Extensive microbial diversity within the chicken gut microbiome revealed by metagenomics and culture.</title>
        <authorList>
            <person name="Gilroy R."/>
            <person name="Ravi A."/>
            <person name="Getino M."/>
            <person name="Pursley I."/>
            <person name="Horton D.L."/>
            <person name="Alikhan N.F."/>
            <person name="Baker D."/>
            <person name="Gharbi K."/>
            <person name="Hall N."/>
            <person name="Watson M."/>
            <person name="Adriaenssens E.M."/>
            <person name="Foster-Nyarko E."/>
            <person name="Jarju S."/>
            <person name="Secka A."/>
            <person name="Antonio M."/>
            <person name="Oren A."/>
            <person name="Chaudhuri R.R."/>
            <person name="La Ragione R."/>
            <person name="Hildebrand F."/>
            <person name="Pallen M.J."/>
        </authorList>
    </citation>
    <scope>NUCLEOTIDE SEQUENCE</scope>
    <source>
        <strain evidence="2">4376</strain>
    </source>
</reference>
<evidence type="ECO:0000256" key="1">
    <source>
        <dbReference type="SAM" id="SignalP"/>
    </source>
</evidence>
<evidence type="ECO:0008006" key="4">
    <source>
        <dbReference type="Google" id="ProtNLM"/>
    </source>
</evidence>
<feature type="signal peptide" evidence="1">
    <location>
        <begin position="1"/>
        <end position="28"/>
    </location>
</feature>
<dbReference type="AlphaFoldDB" id="A0A9D1RZE3"/>
<keyword evidence="1" id="KW-0732">Signal</keyword>
<organism evidence="2 3">
    <name type="scientific">Candidatus Corynebacterium gallistercoris</name>
    <dbReference type="NCBI Taxonomy" id="2838530"/>
    <lineage>
        <taxon>Bacteria</taxon>
        <taxon>Bacillati</taxon>
        <taxon>Actinomycetota</taxon>
        <taxon>Actinomycetes</taxon>
        <taxon>Mycobacteriales</taxon>
        <taxon>Corynebacteriaceae</taxon>
        <taxon>Corynebacterium</taxon>
    </lineage>
</organism>
<gene>
    <name evidence="2" type="ORF">H9867_06420</name>
</gene>
<dbReference type="EMBL" id="DXFZ01000081">
    <property type="protein sequence ID" value="HIW96098.1"/>
    <property type="molecule type" value="Genomic_DNA"/>
</dbReference>
<dbReference type="Proteomes" id="UP000824189">
    <property type="component" value="Unassembled WGS sequence"/>
</dbReference>
<accession>A0A9D1RZE3</accession>
<proteinExistence type="predicted"/>
<reference evidence="2" key="2">
    <citation type="submission" date="2021-04" db="EMBL/GenBank/DDBJ databases">
        <authorList>
            <person name="Gilroy R."/>
        </authorList>
    </citation>
    <scope>NUCLEOTIDE SEQUENCE</scope>
    <source>
        <strain evidence="2">4376</strain>
    </source>
</reference>